<feature type="region of interest" description="Disordered" evidence="1">
    <location>
        <begin position="544"/>
        <end position="563"/>
    </location>
</feature>
<sequence>MGRGNVQTGRKTQRQAFHCLNKGLSLSNDPDLTKKREKMKKGSWTELRKSVTSWRTDQALNSAGRSVRWLGQLDEFGVVTSSWSDQVRRWTGPTKPCACGKCAKQLESVSGRRGAEDLIGIKSRRRSDRDCWKNDPNMLDLRKKAKQTATGTPERTSKIMAVWLDWVMADPDGSAGKRKNKGPAEPSVAALDGVNPLNTTPIGPETGQNAGEILRVQTNLIDTETRVEDDPLNRNLEQHDEEVAESSNAGSHLALAGGARDKQARRRRHRAAEPSMREVLKALTAMATHITTLTQGFTPLPRKGRKVKKGSWTELRKSVTSWKNGQAVSWTSSLNLDQLDQLVDSSGPAGPTVGRRSDRDCWKNDPNMVDLREKAKQAATGTPERTSKYKRSSVLVLGPGKGSGLRADFDIVSIKGICFTNREDDTIYWEYIPIFRLKPASVSNEGEMLSKGFKDEIYEAYRYDVQSLHKLPLPFNGDGQSIDKLLYYHPGSSSGYPDMFERLFPFGDCGGGVTGQIGHFLGSNKKVESVGILIRAGESHEDRHQVSGDGVLGASTIRKEGKS</sequence>
<protein>
    <submittedName>
        <fullName evidence="2">Uncharacterized protein</fullName>
    </submittedName>
</protein>
<name>A0ABQ7DSP2_BRACR</name>
<feature type="region of interest" description="Disordered" evidence="1">
    <location>
        <begin position="174"/>
        <end position="197"/>
    </location>
</feature>
<dbReference type="EMBL" id="QGKV02000649">
    <property type="protein sequence ID" value="KAF3580336.1"/>
    <property type="molecule type" value="Genomic_DNA"/>
</dbReference>
<evidence type="ECO:0000313" key="3">
    <source>
        <dbReference type="Proteomes" id="UP000266723"/>
    </source>
</evidence>
<accession>A0ABQ7DSP2</accession>
<organism evidence="2 3">
    <name type="scientific">Brassica cretica</name>
    <name type="common">Mustard</name>
    <dbReference type="NCBI Taxonomy" id="69181"/>
    <lineage>
        <taxon>Eukaryota</taxon>
        <taxon>Viridiplantae</taxon>
        <taxon>Streptophyta</taxon>
        <taxon>Embryophyta</taxon>
        <taxon>Tracheophyta</taxon>
        <taxon>Spermatophyta</taxon>
        <taxon>Magnoliopsida</taxon>
        <taxon>eudicotyledons</taxon>
        <taxon>Gunneridae</taxon>
        <taxon>Pentapetalae</taxon>
        <taxon>rosids</taxon>
        <taxon>malvids</taxon>
        <taxon>Brassicales</taxon>
        <taxon>Brassicaceae</taxon>
        <taxon>Brassiceae</taxon>
        <taxon>Brassica</taxon>
    </lineage>
</organism>
<dbReference type="Proteomes" id="UP000266723">
    <property type="component" value="Unassembled WGS sequence"/>
</dbReference>
<evidence type="ECO:0000256" key="1">
    <source>
        <dbReference type="SAM" id="MobiDB-lite"/>
    </source>
</evidence>
<keyword evidence="3" id="KW-1185">Reference proteome</keyword>
<feature type="region of interest" description="Disordered" evidence="1">
    <location>
        <begin position="239"/>
        <end position="273"/>
    </location>
</feature>
<proteinExistence type="predicted"/>
<reference evidence="2 3" key="1">
    <citation type="journal article" date="2020" name="BMC Genomics">
        <title>Intraspecific diversification of the crop wild relative Brassica cretica Lam. using demographic model selection.</title>
        <authorList>
            <person name="Kioukis A."/>
            <person name="Michalopoulou V.A."/>
            <person name="Briers L."/>
            <person name="Pirintsos S."/>
            <person name="Studholme D.J."/>
            <person name="Pavlidis P."/>
            <person name="Sarris P.F."/>
        </authorList>
    </citation>
    <scope>NUCLEOTIDE SEQUENCE [LARGE SCALE GENOMIC DNA]</scope>
    <source>
        <strain evidence="3">cv. PFS-1207/04</strain>
    </source>
</reference>
<evidence type="ECO:0000313" key="2">
    <source>
        <dbReference type="EMBL" id="KAF3580336.1"/>
    </source>
</evidence>
<gene>
    <name evidence="2" type="ORF">DY000_02032171</name>
</gene>
<comment type="caution">
    <text evidence="2">The sequence shown here is derived from an EMBL/GenBank/DDBJ whole genome shotgun (WGS) entry which is preliminary data.</text>
</comment>